<comment type="caution">
    <text evidence="1">The sequence shown here is derived from an EMBL/GenBank/DDBJ whole genome shotgun (WGS) entry which is preliminary data.</text>
</comment>
<accession>A0A6L2LU91</accession>
<dbReference type="EMBL" id="BKCJ010005035">
    <property type="protein sequence ID" value="GEU64517.1"/>
    <property type="molecule type" value="Genomic_DNA"/>
</dbReference>
<organism evidence="1">
    <name type="scientific">Tanacetum cinerariifolium</name>
    <name type="common">Dalmatian daisy</name>
    <name type="synonym">Chrysanthemum cinerariifolium</name>
    <dbReference type="NCBI Taxonomy" id="118510"/>
    <lineage>
        <taxon>Eukaryota</taxon>
        <taxon>Viridiplantae</taxon>
        <taxon>Streptophyta</taxon>
        <taxon>Embryophyta</taxon>
        <taxon>Tracheophyta</taxon>
        <taxon>Spermatophyta</taxon>
        <taxon>Magnoliopsida</taxon>
        <taxon>eudicotyledons</taxon>
        <taxon>Gunneridae</taxon>
        <taxon>Pentapetalae</taxon>
        <taxon>asterids</taxon>
        <taxon>campanulids</taxon>
        <taxon>Asterales</taxon>
        <taxon>Asteraceae</taxon>
        <taxon>Asteroideae</taxon>
        <taxon>Anthemideae</taxon>
        <taxon>Anthemidinae</taxon>
        <taxon>Tanacetum</taxon>
    </lineage>
</organism>
<name>A0A6L2LU91_TANCI</name>
<dbReference type="AlphaFoldDB" id="A0A6L2LU91"/>
<evidence type="ECO:0000313" key="1">
    <source>
        <dbReference type="EMBL" id="GEU64517.1"/>
    </source>
</evidence>
<protein>
    <submittedName>
        <fullName evidence="1">Uncharacterized protein</fullName>
    </submittedName>
</protein>
<proteinExistence type="predicted"/>
<sequence length="91" mass="10640">MLHLTNSDNRHRNLSKRTLLKLHNLAVNLALKIKREAQGMCIGCSDVCQLVTDILVLHGYDSDSRRLWIYIVFWKHMNNDRVTRSKLELPV</sequence>
<reference evidence="1" key="1">
    <citation type="journal article" date="2019" name="Sci. Rep.">
        <title>Draft genome of Tanacetum cinerariifolium, the natural source of mosquito coil.</title>
        <authorList>
            <person name="Yamashiro T."/>
            <person name="Shiraishi A."/>
            <person name="Satake H."/>
            <person name="Nakayama K."/>
        </authorList>
    </citation>
    <scope>NUCLEOTIDE SEQUENCE</scope>
</reference>
<gene>
    <name evidence="1" type="ORF">Tci_036495</name>
</gene>